<evidence type="ECO:0000313" key="1">
    <source>
        <dbReference type="EMBL" id="SET79923.1"/>
    </source>
</evidence>
<dbReference type="RefSeq" id="WP_091854405.1">
    <property type="nucleotide sequence ID" value="NZ_FOHZ01000025.1"/>
</dbReference>
<dbReference type="STRING" id="430453.SAMN04487962_12529"/>
<evidence type="ECO:0000313" key="2">
    <source>
        <dbReference type="Proteomes" id="UP000198762"/>
    </source>
</evidence>
<protein>
    <submittedName>
        <fullName evidence="1">Uncharacterized protein</fullName>
    </submittedName>
</protein>
<sequence length="115" mass="13160">MRAAIFTRQFDPLGDRLLSVDAGRSRLGDVSRRKTRVKTLDGGYAIEDRGFSPADRAIQLAFRASEAERDYLKYLVSTYSYCYICLDGALYYVSISRLSESFDLVTLYVDVQEQY</sequence>
<name>A0A1I0HAI1_9GAMM</name>
<dbReference type="EMBL" id="FOHZ01000025">
    <property type="protein sequence ID" value="SET79923.1"/>
    <property type="molecule type" value="Genomic_DNA"/>
</dbReference>
<organism evidence="1 2">
    <name type="scientific">Marinobacter segnicrescens</name>
    <dbReference type="NCBI Taxonomy" id="430453"/>
    <lineage>
        <taxon>Bacteria</taxon>
        <taxon>Pseudomonadati</taxon>
        <taxon>Pseudomonadota</taxon>
        <taxon>Gammaproteobacteria</taxon>
        <taxon>Pseudomonadales</taxon>
        <taxon>Marinobacteraceae</taxon>
        <taxon>Marinobacter</taxon>
    </lineage>
</organism>
<dbReference type="AlphaFoldDB" id="A0A1I0HAI1"/>
<dbReference type="OrthoDB" id="6167398at2"/>
<keyword evidence="2" id="KW-1185">Reference proteome</keyword>
<reference evidence="2" key="1">
    <citation type="submission" date="2016-10" db="EMBL/GenBank/DDBJ databases">
        <authorList>
            <person name="Varghese N."/>
            <person name="Submissions S."/>
        </authorList>
    </citation>
    <scope>NUCLEOTIDE SEQUENCE [LARGE SCALE GENOMIC DNA]</scope>
    <source>
        <strain evidence="2">CGMCC 1.6489</strain>
    </source>
</reference>
<accession>A0A1I0HAI1</accession>
<gene>
    <name evidence="1" type="ORF">SAMN04487962_12529</name>
</gene>
<dbReference type="Proteomes" id="UP000198762">
    <property type="component" value="Unassembled WGS sequence"/>
</dbReference>
<proteinExistence type="predicted"/>